<dbReference type="PANTHER" id="PTHR40080">
    <property type="entry name" value="LMO1763 PROTEIN"/>
    <property type="match status" value="1"/>
</dbReference>
<evidence type="ECO:0008006" key="3">
    <source>
        <dbReference type="Google" id="ProtNLM"/>
    </source>
</evidence>
<dbReference type="InterPro" id="IPR013368">
    <property type="entry name" value="YecD_YerC"/>
</dbReference>
<dbReference type="Proteomes" id="UP000231098">
    <property type="component" value="Unassembled WGS sequence"/>
</dbReference>
<dbReference type="InterPro" id="IPR000831">
    <property type="entry name" value="Trp_repress"/>
</dbReference>
<organism evidence="1 2">
    <name type="scientific">candidate division WWE3 bacterium CG08_land_8_20_14_0_20_41_15</name>
    <dbReference type="NCBI Taxonomy" id="1975086"/>
    <lineage>
        <taxon>Bacteria</taxon>
        <taxon>Katanobacteria</taxon>
    </lineage>
</organism>
<protein>
    <recommendedName>
        <fullName evidence="3">TrpR like protein, YerC/YecD</fullName>
    </recommendedName>
</protein>
<proteinExistence type="predicted"/>
<dbReference type="Gene3D" id="1.10.1270.10">
    <property type="entry name" value="TrpR-like"/>
    <property type="match status" value="1"/>
</dbReference>
<dbReference type="PANTHER" id="PTHR40080:SF1">
    <property type="entry name" value="TRPR-LIKE PROTEIN YERC_YECD"/>
    <property type="match status" value="1"/>
</dbReference>
<dbReference type="InterPro" id="IPR038116">
    <property type="entry name" value="TrpR-like_sf"/>
</dbReference>
<gene>
    <name evidence="1" type="ORF">COT51_00665</name>
</gene>
<evidence type="ECO:0000313" key="1">
    <source>
        <dbReference type="EMBL" id="PIS21816.1"/>
    </source>
</evidence>
<dbReference type="SUPFAM" id="SSF48295">
    <property type="entry name" value="TrpR-like"/>
    <property type="match status" value="1"/>
</dbReference>
<dbReference type="GO" id="GO:0043565">
    <property type="term" value="F:sequence-specific DNA binding"/>
    <property type="evidence" value="ECO:0007669"/>
    <property type="project" value="InterPro"/>
</dbReference>
<reference evidence="2" key="1">
    <citation type="submission" date="2017-09" db="EMBL/GenBank/DDBJ databases">
        <title>Depth-based differentiation of microbial function through sediment-hosted aquifers and enrichment of novel symbionts in the deep terrestrial subsurface.</title>
        <authorList>
            <person name="Probst A.J."/>
            <person name="Ladd B."/>
            <person name="Jarett J.K."/>
            <person name="Geller-Mcgrath D.E."/>
            <person name="Sieber C.M.K."/>
            <person name="Emerson J.B."/>
            <person name="Anantharaman K."/>
            <person name="Thomas B.C."/>
            <person name="Malmstrom R."/>
            <person name="Stieglmeier M."/>
            <person name="Klingl A."/>
            <person name="Woyke T."/>
            <person name="Ryan C.M."/>
            <person name="Banfield J.F."/>
        </authorList>
    </citation>
    <scope>NUCLEOTIDE SEQUENCE [LARGE SCALE GENOMIC DNA]</scope>
</reference>
<dbReference type="EMBL" id="PEYV01000013">
    <property type="protein sequence ID" value="PIS21816.1"/>
    <property type="molecule type" value="Genomic_DNA"/>
</dbReference>
<evidence type="ECO:0000313" key="2">
    <source>
        <dbReference type="Proteomes" id="UP000231098"/>
    </source>
</evidence>
<name>A0A2H0XA79_UNCKA</name>
<comment type="caution">
    <text evidence="1">The sequence shown here is derived from an EMBL/GenBank/DDBJ whole genome shotgun (WGS) entry which is preliminary data.</text>
</comment>
<dbReference type="Pfam" id="PF01371">
    <property type="entry name" value="Trp_repressor"/>
    <property type="match status" value="1"/>
</dbReference>
<dbReference type="InterPro" id="IPR010921">
    <property type="entry name" value="Trp_repressor/repl_initiator"/>
</dbReference>
<accession>A0A2H0XA79</accession>
<dbReference type="GO" id="GO:0003700">
    <property type="term" value="F:DNA-binding transcription factor activity"/>
    <property type="evidence" value="ECO:0007669"/>
    <property type="project" value="InterPro"/>
</dbReference>
<dbReference type="AlphaFoldDB" id="A0A2H0XA79"/>
<sequence>MGTVKLNKFKGLSTEDQKDLVFDLINAFSSVKGPFDTLLILQDLLTAYEIKNLSKRLRIAKMIIAGEGYDNICKRLKTSKATIATVKVWLSESGEGFRRIISRLPKRKEKYVAKPFKSKGGMFYDPFDLGLSLILNKLEKDEQKILSDFLTNMESKEFNTQLIRENNEEEFKKHI</sequence>